<gene>
    <name evidence="1" type="ORF">BV22DRAFT_1029253</name>
</gene>
<dbReference type="EMBL" id="MU266339">
    <property type="protein sequence ID" value="KAH7929626.1"/>
    <property type="molecule type" value="Genomic_DNA"/>
</dbReference>
<accession>A0ACB8BX33</accession>
<protein>
    <submittedName>
        <fullName evidence="1">Uncharacterized protein</fullName>
    </submittedName>
</protein>
<organism evidence="1 2">
    <name type="scientific">Leucogyrophana mollusca</name>
    <dbReference type="NCBI Taxonomy" id="85980"/>
    <lineage>
        <taxon>Eukaryota</taxon>
        <taxon>Fungi</taxon>
        <taxon>Dikarya</taxon>
        <taxon>Basidiomycota</taxon>
        <taxon>Agaricomycotina</taxon>
        <taxon>Agaricomycetes</taxon>
        <taxon>Agaricomycetidae</taxon>
        <taxon>Boletales</taxon>
        <taxon>Boletales incertae sedis</taxon>
        <taxon>Leucogyrophana</taxon>
    </lineage>
</organism>
<evidence type="ECO:0000313" key="1">
    <source>
        <dbReference type="EMBL" id="KAH7929626.1"/>
    </source>
</evidence>
<keyword evidence="2" id="KW-1185">Reference proteome</keyword>
<sequence>MLALKFLLSVALLAASAVGQYLTINSPASGTTVAPGSNITVQLGSGDGPTTVVEVAVVIGVLSCGGNCVSTNEDIGQVLYQGPFNPQPDPGTATFDEDFPVQIPASIAAGEAQLVVALFSLTGAYLYPQLEVLNQNITIS</sequence>
<reference evidence="1" key="1">
    <citation type="journal article" date="2021" name="New Phytol.">
        <title>Evolutionary innovations through gain and loss of genes in the ectomycorrhizal Boletales.</title>
        <authorList>
            <person name="Wu G."/>
            <person name="Miyauchi S."/>
            <person name="Morin E."/>
            <person name="Kuo A."/>
            <person name="Drula E."/>
            <person name="Varga T."/>
            <person name="Kohler A."/>
            <person name="Feng B."/>
            <person name="Cao Y."/>
            <person name="Lipzen A."/>
            <person name="Daum C."/>
            <person name="Hundley H."/>
            <person name="Pangilinan J."/>
            <person name="Johnson J."/>
            <person name="Barry K."/>
            <person name="LaButti K."/>
            <person name="Ng V."/>
            <person name="Ahrendt S."/>
            <person name="Min B."/>
            <person name="Choi I.G."/>
            <person name="Park H."/>
            <person name="Plett J.M."/>
            <person name="Magnuson J."/>
            <person name="Spatafora J.W."/>
            <person name="Nagy L.G."/>
            <person name="Henrissat B."/>
            <person name="Grigoriev I.V."/>
            <person name="Yang Z.L."/>
            <person name="Xu J."/>
            <person name="Martin F.M."/>
        </authorList>
    </citation>
    <scope>NUCLEOTIDE SEQUENCE</scope>
    <source>
        <strain evidence="1">KUC20120723A-06</strain>
    </source>
</reference>
<comment type="caution">
    <text evidence="1">The sequence shown here is derived from an EMBL/GenBank/DDBJ whole genome shotgun (WGS) entry which is preliminary data.</text>
</comment>
<evidence type="ECO:0000313" key="2">
    <source>
        <dbReference type="Proteomes" id="UP000790709"/>
    </source>
</evidence>
<name>A0ACB8BX33_9AGAM</name>
<proteinExistence type="predicted"/>
<dbReference type="Proteomes" id="UP000790709">
    <property type="component" value="Unassembled WGS sequence"/>
</dbReference>